<proteinExistence type="predicted"/>
<dbReference type="EMBL" id="CVQI01031723">
    <property type="protein sequence ID" value="CRK39467.1"/>
    <property type="molecule type" value="Genomic_DNA"/>
</dbReference>
<sequence>MVCAACIYYAFRSQERVEGNERETQFVMMLDLADLTRLNVFRLGRCFKALVNKTSSGAAMVQGSYISADQGGARTFGPGGRGAGSSQRDKTIIDAKNLIHGYVWR</sequence>
<name>A0A0G4MZ49_VERLO</name>
<dbReference type="AlphaFoldDB" id="A0A0G4MZ49"/>
<dbReference type="Proteomes" id="UP000045706">
    <property type="component" value="Unassembled WGS sequence"/>
</dbReference>
<accession>A0A0G4MZ49</accession>
<feature type="non-terminal residue" evidence="1">
    <location>
        <position position="105"/>
    </location>
</feature>
<protein>
    <submittedName>
        <fullName evidence="1">Uncharacterized protein</fullName>
    </submittedName>
</protein>
<reference evidence="2" key="1">
    <citation type="submission" date="2015-05" db="EMBL/GenBank/DDBJ databases">
        <authorList>
            <person name="Fogelqvist Johan"/>
        </authorList>
    </citation>
    <scope>NUCLEOTIDE SEQUENCE [LARGE SCALE GENOMIC DNA]</scope>
</reference>
<dbReference type="Gene3D" id="1.10.472.10">
    <property type="entry name" value="Cyclin-like"/>
    <property type="match status" value="1"/>
</dbReference>
<evidence type="ECO:0000313" key="1">
    <source>
        <dbReference type="EMBL" id="CRK39467.1"/>
    </source>
</evidence>
<organism evidence="1 2">
    <name type="scientific">Verticillium longisporum</name>
    <name type="common">Verticillium dahliae var. longisporum</name>
    <dbReference type="NCBI Taxonomy" id="100787"/>
    <lineage>
        <taxon>Eukaryota</taxon>
        <taxon>Fungi</taxon>
        <taxon>Dikarya</taxon>
        <taxon>Ascomycota</taxon>
        <taxon>Pezizomycotina</taxon>
        <taxon>Sordariomycetes</taxon>
        <taxon>Hypocreomycetidae</taxon>
        <taxon>Glomerellales</taxon>
        <taxon>Plectosphaerellaceae</taxon>
        <taxon>Verticillium</taxon>
    </lineage>
</organism>
<evidence type="ECO:0000313" key="2">
    <source>
        <dbReference type="Proteomes" id="UP000045706"/>
    </source>
</evidence>
<gene>
    <name evidence="1" type="ORF">BN1723_018714</name>
</gene>